<reference evidence="2 3" key="1">
    <citation type="submission" date="2024-04" db="EMBL/GenBank/DDBJ databases">
        <title>Tritrichomonas musculus Genome.</title>
        <authorList>
            <person name="Alves-Ferreira E."/>
            <person name="Grigg M."/>
            <person name="Lorenzi H."/>
            <person name="Galac M."/>
        </authorList>
    </citation>
    <scope>NUCLEOTIDE SEQUENCE [LARGE SCALE GENOMIC DNA]</scope>
    <source>
        <strain evidence="2 3">EAF2021</strain>
    </source>
</reference>
<evidence type="ECO:0008006" key="4">
    <source>
        <dbReference type="Google" id="ProtNLM"/>
    </source>
</evidence>
<organism evidence="2 3">
    <name type="scientific">Tritrichomonas musculus</name>
    <dbReference type="NCBI Taxonomy" id="1915356"/>
    <lineage>
        <taxon>Eukaryota</taxon>
        <taxon>Metamonada</taxon>
        <taxon>Parabasalia</taxon>
        <taxon>Tritrichomonadida</taxon>
        <taxon>Tritrichomonadidae</taxon>
        <taxon>Tritrichomonas</taxon>
    </lineage>
</organism>
<proteinExistence type="predicted"/>
<accession>A0ABR2H1X2</accession>
<dbReference type="Proteomes" id="UP001470230">
    <property type="component" value="Unassembled WGS sequence"/>
</dbReference>
<name>A0ABR2H1X2_9EUKA</name>
<feature type="compositionally biased region" description="Basic residues" evidence="1">
    <location>
        <begin position="1"/>
        <end position="12"/>
    </location>
</feature>
<sequence>MSSVNNKRKNNHQNKINKEQNSKNNNIPNKNKIQSQPSSSTSNLLRTFNKFTIGLNSREIHNISFYNHDKVCFILINTYENENQDLGIGPLNDGFHIGLYHHRLDYKVYYLYNPPSDKFIKFFEFFLQNTTKALTVFFAGHDSANSSIHEIEFTNGKLSSNIIKKAISEKCNGKAKVLLISDSYNGGSVFDLQSISYNNNQHSNDIISFWVKKNINGTESKEMKKSHGIFIYYFCKIIGDSPKISPNELVTKINPSISNFNECFKYDATNQKLADEPLFS</sequence>
<keyword evidence="3" id="KW-1185">Reference proteome</keyword>
<dbReference type="EMBL" id="JAPFFF010000048">
    <property type="protein sequence ID" value="KAK8840208.1"/>
    <property type="molecule type" value="Genomic_DNA"/>
</dbReference>
<protein>
    <recommendedName>
        <fullName evidence="4">Clan CD, family C14, metacaspase-like cysteine peptidase</fullName>
    </recommendedName>
</protein>
<evidence type="ECO:0000313" key="2">
    <source>
        <dbReference type="EMBL" id="KAK8840208.1"/>
    </source>
</evidence>
<dbReference type="SUPFAM" id="SSF52129">
    <property type="entry name" value="Caspase-like"/>
    <property type="match status" value="1"/>
</dbReference>
<comment type="caution">
    <text evidence="2">The sequence shown here is derived from an EMBL/GenBank/DDBJ whole genome shotgun (WGS) entry which is preliminary data.</text>
</comment>
<evidence type="ECO:0000313" key="3">
    <source>
        <dbReference type="Proteomes" id="UP001470230"/>
    </source>
</evidence>
<evidence type="ECO:0000256" key="1">
    <source>
        <dbReference type="SAM" id="MobiDB-lite"/>
    </source>
</evidence>
<feature type="compositionally biased region" description="Low complexity" evidence="1">
    <location>
        <begin position="22"/>
        <end position="34"/>
    </location>
</feature>
<gene>
    <name evidence="2" type="ORF">M9Y10_031152</name>
</gene>
<dbReference type="InterPro" id="IPR029030">
    <property type="entry name" value="Caspase-like_dom_sf"/>
</dbReference>
<feature type="region of interest" description="Disordered" evidence="1">
    <location>
        <begin position="1"/>
        <end position="41"/>
    </location>
</feature>